<keyword evidence="1" id="KW-0732">Signal</keyword>
<organism evidence="3 5">
    <name type="scientific">Kaistella antarctica</name>
    <dbReference type="NCBI Taxonomy" id="266748"/>
    <lineage>
        <taxon>Bacteria</taxon>
        <taxon>Pseudomonadati</taxon>
        <taxon>Bacteroidota</taxon>
        <taxon>Flavobacteriia</taxon>
        <taxon>Flavobacteriales</taxon>
        <taxon>Weeksellaceae</taxon>
        <taxon>Chryseobacterium group</taxon>
        <taxon>Kaistella</taxon>
    </lineage>
</organism>
<dbReference type="PROSITE" id="PS51257">
    <property type="entry name" value="PROKAR_LIPOPROTEIN"/>
    <property type="match status" value="1"/>
</dbReference>
<dbReference type="Proteomes" id="UP000028349">
    <property type="component" value="Unassembled WGS sequence"/>
</dbReference>
<dbReference type="STRING" id="266748.HY04_07775"/>
<name>A0A448NU54_9FLAO</name>
<dbReference type="EMBL" id="LR134441">
    <property type="protein sequence ID" value="VEI01138.1"/>
    <property type="molecule type" value="Genomic_DNA"/>
</dbReference>
<sequence length="229" mass="26561">MKLSYPILFVIFTGLSLFSCSPKAAINTELKKELDMIMFTDQAFRRQYDPKMSEAERRDIADSLNLNYDEMRRNLLVLMNRYDTENTKKIETIIAKYGYPGKSLVGEPTNQAAFLVIQHSSVIPKYLPLIKVVAEKKELPFMLYAMMLDRHLMYKGEEQIYGSQGDERDGVAIIWPIKDVVNVNKLRKEAGFPETVEEYSKLLFGEEFIFKSYTLKEVEEMFAGQIISY</sequence>
<dbReference type="RefSeq" id="WP_034718728.1">
    <property type="nucleotide sequence ID" value="NZ_FOIX01000001.1"/>
</dbReference>
<reference evidence="2 4" key="1">
    <citation type="submission" date="2014-07" db="EMBL/GenBank/DDBJ databases">
        <authorList>
            <person name="Pisani N.G."/>
            <person name="Newman J.D."/>
        </authorList>
    </citation>
    <scope>NUCLEOTIDE SEQUENCE [LARGE SCALE GENOMIC DNA]</scope>
    <source>
        <strain evidence="2 4">LMG 24720</strain>
    </source>
</reference>
<dbReference type="InterPro" id="IPR046732">
    <property type="entry name" value="DUF6624"/>
</dbReference>
<feature type="chain" id="PRO_5019120768" description="Lipoprotein" evidence="1">
    <location>
        <begin position="25"/>
        <end position="229"/>
    </location>
</feature>
<evidence type="ECO:0000313" key="3">
    <source>
        <dbReference type="EMBL" id="VEI01138.1"/>
    </source>
</evidence>
<proteinExistence type="predicted"/>
<dbReference type="Pfam" id="PF20329">
    <property type="entry name" value="DUF6624"/>
    <property type="match status" value="1"/>
</dbReference>
<evidence type="ECO:0008006" key="6">
    <source>
        <dbReference type="Google" id="ProtNLM"/>
    </source>
</evidence>
<dbReference type="KEGG" id="cant:NCTC13489_02565"/>
<dbReference type="Proteomes" id="UP000270036">
    <property type="component" value="Chromosome"/>
</dbReference>
<gene>
    <name evidence="2" type="ORF">HY04_07775</name>
    <name evidence="3" type="ORF">NCTC13489_02565</name>
</gene>
<reference evidence="3 5" key="2">
    <citation type="submission" date="2018-12" db="EMBL/GenBank/DDBJ databases">
        <authorList>
            <consortium name="Pathogen Informatics"/>
        </authorList>
    </citation>
    <scope>NUCLEOTIDE SEQUENCE [LARGE SCALE GENOMIC DNA]</scope>
    <source>
        <strain evidence="3 5">NCTC13489</strain>
    </source>
</reference>
<evidence type="ECO:0000313" key="4">
    <source>
        <dbReference type="Proteomes" id="UP000028349"/>
    </source>
</evidence>
<evidence type="ECO:0000256" key="1">
    <source>
        <dbReference type="SAM" id="SignalP"/>
    </source>
</evidence>
<dbReference type="EMBL" id="JPEP01000002">
    <property type="protein sequence ID" value="KEY18405.1"/>
    <property type="molecule type" value="Genomic_DNA"/>
</dbReference>
<evidence type="ECO:0000313" key="2">
    <source>
        <dbReference type="EMBL" id="KEY18405.1"/>
    </source>
</evidence>
<dbReference type="AlphaFoldDB" id="A0A448NU54"/>
<accession>A0A448NU54</accession>
<feature type="signal peptide" evidence="1">
    <location>
        <begin position="1"/>
        <end position="24"/>
    </location>
</feature>
<protein>
    <recommendedName>
        <fullName evidence="6">Lipoprotein</fullName>
    </recommendedName>
</protein>
<evidence type="ECO:0000313" key="5">
    <source>
        <dbReference type="Proteomes" id="UP000270036"/>
    </source>
</evidence>
<keyword evidence="4" id="KW-1185">Reference proteome</keyword>
<dbReference type="OrthoDB" id="648842at2"/>